<feature type="transmembrane region" description="Helical" evidence="1">
    <location>
        <begin position="42"/>
        <end position="68"/>
    </location>
</feature>
<dbReference type="EMBL" id="JBFDAA010000005">
    <property type="protein sequence ID" value="KAL1132075.1"/>
    <property type="molecule type" value="Genomic_DNA"/>
</dbReference>
<proteinExistence type="predicted"/>
<dbReference type="PANTHER" id="PTHR35151">
    <property type="entry name" value="ELONGATION FACTOR 1 BETA CENTRAL ACIDIC REGION EUKARYOTE DOMAIN-CONTAINING PROTEIN"/>
    <property type="match status" value="1"/>
</dbReference>
<dbReference type="PANTHER" id="PTHR35151:SF2">
    <property type="entry name" value="ELONGATION FACTOR 1 BETA CENTRAL ACIDIC REGION EUKARYOTE DOMAIN-CONTAINING PROTEIN"/>
    <property type="match status" value="1"/>
</dbReference>
<feature type="transmembrane region" description="Helical" evidence="1">
    <location>
        <begin position="75"/>
        <end position="100"/>
    </location>
</feature>
<comment type="caution">
    <text evidence="2">The sequence shown here is derived from an EMBL/GenBank/DDBJ whole genome shotgun (WGS) entry which is preliminary data.</text>
</comment>
<keyword evidence="1" id="KW-0812">Transmembrane</keyword>
<evidence type="ECO:0000313" key="3">
    <source>
        <dbReference type="Proteomes" id="UP001558652"/>
    </source>
</evidence>
<sequence length="348" mass="36539">MTPEQANMVENVTCLSTAVVTCLSTAVITCLSTAVVTCLSTAVITCLSTAIVTCLSTAVVTCLSTAVVTCLSTAVVTCLSTAVITCLSTAIVTCLSTAVITCLSTAIVTCLSTAVVTCLSTAVVTCLSTAIVTCLSTAVVTGPIATHEAGGEEEEVRPRATASSSSSCTLAAQLDPLSLLINNSYFAPGPRCLITTCITSLRSSLTHDTIRGCESVADMHRQIVETYRPEIEDEGRVMLNSGVSLLGNNARPHTARVTQRLVVSFGLGIVTHPPISHHLALFSNIPCKCGWETKRAQLAQQRVNFTICRTKGDDLRSESRLTESEWRVDISCSSPQISGHSTTASTLE</sequence>
<accession>A0ABD0YLE2</accession>
<reference evidence="2 3" key="1">
    <citation type="submission" date="2024-07" db="EMBL/GenBank/DDBJ databases">
        <title>Chromosome-level genome assembly of the water stick insect Ranatra chinensis (Heteroptera: Nepidae).</title>
        <authorList>
            <person name="Liu X."/>
        </authorList>
    </citation>
    <scope>NUCLEOTIDE SEQUENCE [LARGE SCALE GENOMIC DNA]</scope>
    <source>
        <strain evidence="2">Cailab_2021Rc</strain>
        <tissue evidence="2">Muscle</tissue>
    </source>
</reference>
<protein>
    <submittedName>
        <fullName evidence="2">Uncharacterized protein</fullName>
    </submittedName>
</protein>
<evidence type="ECO:0000256" key="1">
    <source>
        <dbReference type="SAM" id="Phobius"/>
    </source>
</evidence>
<dbReference type="Gene3D" id="3.30.420.10">
    <property type="entry name" value="Ribonuclease H-like superfamily/Ribonuclease H"/>
    <property type="match status" value="1"/>
</dbReference>
<evidence type="ECO:0000313" key="2">
    <source>
        <dbReference type="EMBL" id="KAL1132075.1"/>
    </source>
</evidence>
<dbReference type="InterPro" id="IPR036397">
    <property type="entry name" value="RNaseH_sf"/>
</dbReference>
<organism evidence="2 3">
    <name type="scientific">Ranatra chinensis</name>
    <dbReference type="NCBI Taxonomy" id="642074"/>
    <lineage>
        <taxon>Eukaryota</taxon>
        <taxon>Metazoa</taxon>
        <taxon>Ecdysozoa</taxon>
        <taxon>Arthropoda</taxon>
        <taxon>Hexapoda</taxon>
        <taxon>Insecta</taxon>
        <taxon>Pterygota</taxon>
        <taxon>Neoptera</taxon>
        <taxon>Paraneoptera</taxon>
        <taxon>Hemiptera</taxon>
        <taxon>Heteroptera</taxon>
        <taxon>Panheteroptera</taxon>
        <taxon>Nepomorpha</taxon>
        <taxon>Nepidae</taxon>
        <taxon>Ranatrinae</taxon>
        <taxon>Ranatra</taxon>
    </lineage>
</organism>
<name>A0ABD0YLE2_9HEMI</name>
<dbReference type="AlphaFoldDB" id="A0ABD0YLE2"/>
<keyword evidence="1" id="KW-0472">Membrane</keyword>
<gene>
    <name evidence="2" type="ORF">AAG570_010033</name>
</gene>
<dbReference type="Proteomes" id="UP001558652">
    <property type="component" value="Unassembled WGS sequence"/>
</dbReference>
<keyword evidence="3" id="KW-1185">Reference proteome</keyword>
<feature type="transmembrane region" description="Helical" evidence="1">
    <location>
        <begin position="12"/>
        <end position="36"/>
    </location>
</feature>
<keyword evidence="1" id="KW-1133">Transmembrane helix</keyword>